<evidence type="ECO:0000259" key="3">
    <source>
        <dbReference type="Pfam" id="PF23409"/>
    </source>
</evidence>
<accession>A0DA43</accession>
<dbReference type="PANTHER" id="PTHR13720">
    <property type="entry name" value="WD-40 REPEAT PROTEIN"/>
    <property type="match status" value="1"/>
</dbReference>
<dbReference type="InterPro" id="IPR001680">
    <property type="entry name" value="WD40_rpt"/>
</dbReference>
<dbReference type="KEGG" id="ptm:GSPATT00039360001"/>
<dbReference type="GeneID" id="5033091"/>
<dbReference type="PANTHER" id="PTHR13720:SF57">
    <property type="entry name" value="CHROMOSOME UNDETERMINED SCAFFOLD_51, WHOLE GENOME SHOTGUN SEQUENCE"/>
    <property type="match status" value="1"/>
</dbReference>
<keyword evidence="1" id="KW-0853">WD repeat</keyword>
<dbReference type="InterPro" id="IPR036322">
    <property type="entry name" value="WD40_repeat_dom_sf"/>
</dbReference>
<dbReference type="AlphaFoldDB" id="A0DA43"/>
<dbReference type="SMART" id="SM00320">
    <property type="entry name" value="WD40"/>
    <property type="match status" value="3"/>
</dbReference>
<dbReference type="InterPro" id="IPR055439">
    <property type="entry name" value="Beta-prop_EML_1st"/>
</dbReference>
<evidence type="ECO:0000256" key="2">
    <source>
        <dbReference type="ARBA" id="ARBA00022737"/>
    </source>
</evidence>
<dbReference type="InterPro" id="IPR015943">
    <property type="entry name" value="WD40/YVTN_repeat-like_dom_sf"/>
</dbReference>
<evidence type="ECO:0000313" key="5">
    <source>
        <dbReference type="Proteomes" id="UP000000600"/>
    </source>
</evidence>
<keyword evidence="2" id="KW-0677">Repeat</keyword>
<dbReference type="HOGENOM" id="CLU_845837_0_0_1"/>
<keyword evidence="5" id="KW-1185">Reference proteome</keyword>
<dbReference type="eggNOG" id="KOG2106">
    <property type="taxonomic scope" value="Eukaryota"/>
</dbReference>
<organism evidence="4 5">
    <name type="scientific">Paramecium tetraurelia</name>
    <dbReference type="NCBI Taxonomy" id="5888"/>
    <lineage>
        <taxon>Eukaryota</taxon>
        <taxon>Sar</taxon>
        <taxon>Alveolata</taxon>
        <taxon>Ciliophora</taxon>
        <taxon>Intramacronucleata</taxon>
        <taxon>Oligohymenophorea</taxon>
        <taxon>Peniculida</taxon>
        <taxon>Parameciidae</taxon>
        <taxon>Paramecium</taxon>
    </lineage>
</organism>
<feature type="domain" description="EML-like first beta-propeller" evidence="3">
    <location>
        <begin position="112"/>
        <end position="268"/>
    </location>
</feature>
<reference evidence="4 5" key="1">
    <citation type="journal article" date="2006" name="Nature">
        <title>Global trends of whole-genome duplications revealed by the ciliate Paramecium tetraurelia.</title>
        <authorList>
            <consortium name="Genoscope"/>
            <person name="Aury J.-M."/>
            <person name="Jaillon O."/>
            <person name="Duret L."/>
            <person name="Noel B."/>
            <person name="Jubin C."/>
            <person name="Porcel B.M."/>
            <person name="Segurens B."/>
            <person name="Daubin V."/>
            <person name="Anthouard V."/>
            <person name="Aiach N."/>
            <person name="Arnaiz O."/>
            <person name="Billaut A."/>
            <person name="Beisson J."/>
            <person name="Blanc I."/>
            <person name="Bouhouche K."/>
            <person name="Camara F."/>
            <person name="Duharcourt S."/>
            <person name="Guigo R."/>
            <person name="Gogendeau D."/>
            <person name="Katinka M."/>
            <person name="Keller A.-M."/>
            <person name="Kissmehl R."/>
            <person name="Klotz C."/>
            <person name="Koll F."/>
            <person name="Le Moue A."/>
            <person name="Lepere C."/>
            <person name="Malinsky S."/>
            <person name="Nowacki M."/>
            <person name="Nowak J.K."/>
            <person name="Plattner H."/>
            <person name="Poulain J."/>
            <person name="Ruiz F."/>
            <person name="Serrano V."/>
            <person name="Zagulski M."/>
            <person name="Dessen P."/>
            <person name="Betermier M."/>
            <person name="Weissenbach J."/>
            <person name="Scarpelli C."/>
            <person name="Schachter V."/>
            <person name="Sperling L."/>
            <person name="Meyer E."/>
            <person name="Cohen J."/>
            <person name="Wincker P."/>
        </authorList>
    </citation>
    <scope>NUCLEOTIDE SEQUENCE [LARGE SCALE GENOMIC DNA]</scope>
    <source>
        <strain evidence="4 5">Stock d4-2</strain>
    </source>
</reference>
<dbReference type="RefSeq" id="XP_001447307.1">
    <property type="nucleotide sequence ID" value="XM_001447270.1"/>
</dbReference>
<dbReference type="Pfam" id="PF23409">
    <property type="entry name" value="Beta-prop_EML"/>
    <property type="match status" value="1"/>
</dbReference>
<proteinExistence type="predicted"/>
<evidence type="ECO:0000313" key="4">
    <source>
        <dbReference type="EMBL" id="CAK79910.1"/>
    </source>
</evidence>
<dbReference type="InterPro" id="IPR050630">
    <property type="entry name" value="WD_repeat_EMAP"/>
</dbReference>
<name>A0DA43_PARTE</name>
<dbReference type="OrthoDB" id="286304at2759"/>
<gene>
    <name evidence="4" type="ORF">GSPATT00039360001</name>
</gene>
<dbReference type="InParanoid" id="A0DA43"/>
<dbReference type="SUPFAM" id="SSF50978">
    <property type="entry name" value="WD40 repeat-like"/>
    <property type="match status" value="1"/>
</dbReference>
<evidence type="ECO:0000256" key="1">
    <source>
        <dbReference type="ARBA" id="ARBA00022574"/>
    </source>
</evidence>
<dbReference type="EMBL" id="CT868346">
    <property type="protein sequence ID" value="CAK79910.1"/>
    <property type="molecule type" value="Genomic_DNA"/>
</dbReference>
<dbReference type="Gene3D" id="2.130.10.10">
    <property type="entry name" value="YVTN repeat-like/Quinoprotein amine dehydrogenase"/>
    <property type="match status" value="1"/>
</dbReference>
<sequence>MKRAPPLSLTLDYIYGFLAYDKRRTLFYVHFYNKQEKKRRGGQQQSDLKSEQRKRMEQMNQQSIMLPVQFQKEMLLAKQALLPYDDSHNDCQRHFVYITSRIAVVYNPLNNQQKFYEGHRFKITCLAIHPLKCFVATGESAPRPCIHVWNVFNTEPVKIIRTNHKNGIYDLVFSRDSLFIVSIGIDETYSVQVTSWKNETIIAFRNSGTFPICCVMFNPYNRYEFATCGYQNITIWSLQGRNLIRSQVILSDEVKYSNGCFITCLSYISYLLSDKVESDIIVGNNFGDLALVSCGKYIVVKESTSKDDQLFEDILNIGRQGCYHNLWRR</sequence>
<dbReference type="Proteomes" id="UP000000600">
    <property type="component" value="Unassembled WGS sequence"/>
</dbReference>
<dbReference type="STRING" id="5888.A0DA43"/>
<protein>
    <recommendedName>
        <fullName evidence="3">EML-like first beta-propeller domain-containing protein</fullName>
    </recommendedName>
</protein>